<protein>
    <recommendedName>
        <fullName evidence="2">Zn(2)-C6 fungal-type domain-containing protein</fullName>
    </recommendedName>
</protein>
<sequence>MVSRGGRSKGCSHCRRRRIKCDETRPTCNRCKKRGLDCDGPKESTWINETNSFPSPPAETQMIKASLPPAMSFAAFEDDFCMAYTRKTLLRGGPVELAYDMVSVPNTVPDPGLDLLREAVLSLAITFFGTQHREKQVTARGYSHYGSVLRQLNSHLTHSHLQTSDETLLTALTCMLLEIFLPTGPDNFLKHARGIEAMLNIRGPPQQLTSNTAVIFQGLRLLSIVSGLADSRPSVYSREEPGIHHSRRMHTVHERARQAYSRSSFFRGSSIPFITDQTSPKEVGKHIPSMAGIQCETV</sequence>
<dbReference type="InterPro" id="IPR021858">
    <property type="entry name" value="Fun_TF"/>
</dbReference>
<dbReference type="EMBL" id="KZ678134">
    <property type="protein sequence ID" value="PSN68289.1"/>
    <property type="molecule type" value="Genomic_DNA"/>
</dbReference>
<dbReference type="CDD" id="cd00067">
    <property type="entry name" value="GAL4"/>
    <property type="match status" value="1"/>
</dbReference>
<dbReference type="PROSITE" id="PS50048">
    <property type="entry name" value="ZN2_CY6_FUNGAL_2"/>
    <property type="match status" value="1"/>
</dbReference>
<reference evidence="3 4" key="1">
    <citation type="journal article" date="2018" name="Front. Microbiol.">
        <title>Genome-Wide Analysis of Corynespora cassiicola Leaf Fall Disease Putative Effectors.</title>
        <authorList>
            <person name="Lopez D."/>
            <person name="Ribeiro S."/>
            <person name="Label P."/>
            <person name="Fumanal B."/>
            <person name="Venisse J.S."/>
            <person name="Kohler A."/>
            <person name="de Oliveira R.R."/>
            <person name="Labutti K."/>
            <person name="Lipzen A."/>
            <person name="Lail K."/>
            <person name="Bauer D."/>
            <person name="Ohm R.A."/>
            <person name="Barry K.W."/>
            <person name="Spatafora J."/>
            <person name="Grigoriev I.V."/>
            <person name="Martin F.M."/>
            <person name="Pujade-Renaud V."/>
        </authorList>
    </citation>
    <scope>NUCLEOTIDE SEQUENCE [LARGE SCALE GENOMIC DNA]</scope>
    <source>
        <strain evidence="3 4">Philippines</strain>
    </source>
</reference>
<dbReference type="InterPro" id="IPR001138">
    <property type="entry name" value="Zn2Cys6_DnaBD"/>
</dbReference>
<dbReference type="GO" id="GO:0008270">
    <property type="term" value="F:zinc ion binding"/>
    <property type="evidence" value="ECO:0007669"/>
    <property type="project" value="InterPro"/>
</dbReference>
<feature type="domain" description="Zn(2)-C6 fungal-type" evidence="2">
    <location>
        <begin position="10"/>
        <end position="38"/>
    </location>
</feature>
<dbReference type="Pfam" id="PF11951">
    <property type="entry name" value="Fungal_trans_2"/>
    <property type="match status" value="1"/>
</dbReference>
<dbReference type="OrthoDB" id="5126878at2759"/>
<accession>A0A2T2NSD6</accession>
<dbReference type="PANTHER" id="PTHR38111">
    <property type="entry name" value="ZN(2)-C6 FUNGAL-TYPE DOMAIN-CONTAINING PROTEIN-RELATED"/>
    <property type="match status" value="1"/>
</dbReference>
<name>A0A2T2NSD6_CORCC</name>
<dbReference type="Gene3D" id="4.10.240.10">
    <property type="entry name" value="Zn(2)-C6 fungal-type DNA-binding domain"/>
    <property type="match status" value="1"/>
</dbReference>
<dbReference type="PANTHER" id="PTHR38111:SF2">
    <property type="entry name" value="FINGER DOMAIN PROTEIN, PUTATIVE (AFU_ORTHOLOGUE AFUA_1G01560)-RELATED"/>
    <property type="match status" value="1"/>
</dbReference>
<dbReference type="GO" id="GO:0000981">
    <property type="term" value="F:DNA-binding transcription factor activity, RNA polymerase II-specific"/>
    <property type="evidence" value="ECO:0007669"/>
    <property type="project" value="InterPro"/>
</dbReference>
<evidence type="ECO:0000256" key="1">
    <source>
        <dbReference type="ARBA" id="ARBA00023242"/>
    </source>
</evidence>
<gene>
    <name evidence="3" type="ORF">BS50DRAFT_360504</name>
</gene>
<proteinExistence type="predicted"/>
<dbReference type="SMART" id="SM00066">
    <property type="entry name" value="GAL4"/>
    <property type="match status" value="1"/>
</dbReference>
<dbReference type="PROSITE" id="PS00463">
    <property type="entry name" value="ZN2_CY6_FUNGAL_1"/>
    <property type="match status" value="1"/>
</dbReference>
<evidence type="ECO:0000313" key="3">
    <source>
        <dbReference type="EMBL" id="PSN68289.1"/>
    </source>
</evidence>
<dbReference type="InterPro" id="IPR053178">
    <property type="entry name" value="Osmoadaptation_assoc"/>
</dbReference>
<dbReference type="Proteomes" id="UP000240883">
    <property type="component" value="Unassembled WGS sequence"/>
</dbReference>
<evidence type="ECO:0000313" key="4">
    <source>
        <dbReference type="Proteomes" id="UP000240883"/>
    </source>
</evidence>
<dbReference type="AlphaFoldDB" id="A0A2T2NSD6"/>
<keyword evidence="4" id="KW-1185">Reference proteome</keyword>
<evidence type="ECO:0000259" key="2">
    <source>
        <dbReference type="PROSITE" id="PS50048"/>
    </source>
</evidence>
<dbReference type="SUPFAM" id="SSF57701">
    <property type="entry name" value="Zn2/Cys6 DNA-binding domain"/>
    <property type="match status" value="1"/>
</dbReference>
<keyword evidence="1" id="KW-0539">Nucleus</keyword>
<organism evidence="3 4">
    <name type="scientific">Corynespora cassiicola Philippines</name>
    <dbReference type="NCBI Taxonomy" id="1448308"/>
    <lineage>
        <taxon>Eukaryota</taxon>
        <taxon>Fungi</taxon>
        <taxon>Dikarya</taxon>
        <taxon>Ascomycota</taxon>
        <taxon>Pezizomycotina</taxon>
        <taxon>Dothideomycetes</taxon>
        <taxon>Pleosporomycetidae</taxon>
        <taxon>Pleosporales</taxon>
        <taxon>Corynesporascaceae</taxon>
        <taxon>Corynespora</taxon>
    </lineage>
</organism>
<dbReference type="Pfam" id="PF00172">
    <property type="entry name" value="Zn_clus"/>
    <property type="match status" value="1"/>
</dbReference>
<dbReference type="InterPro" id="IPR036864">
    <property type="entry name" value="Zn2-C6_fun-type_DNA-bd_sf"/>
</dbReference>